<keyword evidence="7" id="KW-0325">Glycoprotein</keyword>
<evidence type="ECO:0000256" key="6">
    <source>
        <dbReference type="ARBA" id="ARBA00023170"/>
    </source>
</evidence>
<dbReference type="SUPFAM" id="SSF52058">
    <property type="entry name" value="L domain-like"/>
    <property type="match status" value="1"/>
</dbReference>
<gene>
    <name evidence="8" type="ORF">M0R45_025584</name>
</gene>
<evidence type="ECO:0000256" key="5">
    <source>
        <dbReference type="ARBA" id="ARBA00023136"/>
    </source>
</evidence>
<reference evidence="8 9" key="1">
    <citation type="journal article" date="2023" name="G3 (Bethesda)">
        <title>A chromosome-length genome assembly and annotation of blackberry (Rubus argutus, cv. 'Hillquist').</title>
        <authorList>
            <person name="Bruna T."/>
            <person name="Aryal R."/>
            <person name="Dudchenko O."/>
            <person name="Sargent D.J."/>
            <person name="Mead D."/>
            <person name="Buti M."/>
            <person name="Cavallini A."/>
            <person name="Hytonen T."/>
            <person name="Andres J."/>
            <person name="Pham M."/>
            <person name="Weisz D."/>
            <person name="Mascagni F."/>
            <person name="Usai G."/>
            <person name="Natali L."/>
            <person name="Bassil N."/>
            <person name="Fernandez G.E."/>
            <person name="Lomsadze A."/>
            <person name="Armour M."/>
            <person name="Olukolu B."/>
            <person name="Poorten T."/>
            <person name="Britton C."/>
            <person name="Davik J."/>
            <person name="Ashrafi H."/>
            <person name="Aiden E.L."/>
            <person name="Borodovsky M."/>
            <person name="Worthington M."/>
        </authorList>
    </citation>
    <scope>NUCLEOTIDE SEQUENCE [LARGE SCALE GENOMIC DNA]</scope>
    <source>
        <strain evidence="8">PI 553951</strain>
    </source>
</reference>
<dbReference type="PANTHER" id="PTHR48061">
    <property type="entry name" value="LEUCINE-RICH REPEAT RECEPTOR PROTEIN KINASE EMS1-LIKE-RELATED"/>
    <property type="match status" value="1"/>
</dbReference>
<dbReference type="InterPro" id="IPR046956">
    <property type="entry name" value="RLP23-like"/>
</dbReference>
<evidence type="ECO:0000256" key="3">
    <source>
        <dbReference type="ARBA" id="ARBA00022729"/>
    </source>
</evidence>
<dbReference type="AlphaFoldDB" id="A0AAW1WV19"/>
<evidence type="ECO:0000313" key="8">
    <source>
        <dbReference type="EMBL" id="KAK9928448.1"/>
    </source>
</evidence>
<comment type="caution">
    <text evidence="8">The sequence shown here is derived from an EMBL/GenBank/DDBJ whole genome shotgun (WGS) entry which is preliminary data.</text>
</comment>
<dbReference type="InterPro" id="IPR032675">
    <property type="entry name" value="LRR_dom_sf"/>
</dbReference>
<dbReference type="GO" id="GO:0016020">
    <property type="term" value="C:membrane"/>
    <property type="evidence" value="ECO:0007669"/>
    <property type="project" value="UniProtKB-SubCell"/>
</dbReference>
<dbReference type="Proteomes" id="UP001457282">
    <property type="component" value="Unassembled WGS sequence"/>
</dbReference>
<dbReference type="PANTHER" id="PTHR48061:SF2">
    <property type="entry name" value="RECEPTOR LIKE PROTEIN 30-LIKE"/>
    <property type="match status" value="1"/>
</dbReference>
<keyword evidence="5" id="KW-0472">Membrane</keyword>
<proteinExistence type="predicted"/>
<organism evidence="8 9">
    <name type="scientific">Rubus argutus</name>
    <name type="common">Southern blackberry</name>
    <dbReference type="NCBI Taxonomy" id="59490"/>
    <lineage>
        <taxon>Eukaryota</taxon>
        <taxon>Viridiplantae</taxon>
        <taxon>Streptophyta</taxon>
        <taxon>Embryophyta</taxon>
        <taxon>Tracheophyta</taxon>
        <taxon>Spermatophyta</taxon>
        <taxon>Magnoliopsida</taxon>
        <taxon>eudicotyledons</taxon>
        <taxon>Gunneridae</taxon>
        <taxon>Pentapetalae</taxon>
        <taxon>rosids</taxon>
        <taxon>fabids</taxon>
        <taxon>Rosales</taxon>
        <taxon>Rosaceae</taxon>
        <taxon>Rosoideae</taxon>
        <taxon>Rosoideae incertae sedis</taxon>
        <taxon>Rubus</taxon>
    </lineage>
</organism>
<dbReference type="Gene3D" id="3.80.10.10">
    <property type="entry name" value="Ribonuclease Inhibitor"/>
    <property type="match status" value="1"/>
</dbReference>
<keyword evidence="9" id="KW-1185">Reference proteome</keyword>
<protein>
    <submittedName>
        <fullName evidence="8">Uncharacterized protein</fullName>
    </submittedName>
</protein>
<evidence type="ECO:0000256" key="7">
    <source>
        <dbReference type="ARBA" id="ARBA00023180"/>
    </source>
</evidence>
<sequence>MYYLDYSRNNFRGIIPKSLCKARYLEVLNLSNNSLSGTVPHCLTTLSTLSVLNLRRNNLRNVDMLSHNCSLRTLDMSENQIQGHFLKSFVNCPQLKVLNLGKNQITGPFPCFLMNIFTLHVLVLRSNKFYGDIGCLKTNGSWPMLQIIDLAHNNFSGKVPGRLLTTWQAMMANQDNASTKLNQLQFQDSGGNYYQDTITITNKGFEIELVKILTIFTSIDISCNKFNGSIPEEIG</sequence>
<keyword evidence="3" id="KW-0732">Signal</keyword>
<keyword evidence="6" id="KW-0675">Receptor</keyword>
<evidence type="ECO:0000256" key="1">
    <source>
        <dbReference type="ARBA" id="ARBA00004479"/>
    </source>
</evidence>
<dbReference type="Pfam" id="PF13855">
    <property type="entry name" value="LRR_8"/>
    <property type="match status" value="1"/>
</dbReference>
<accession>A0AAW1WV19</accession>
<evidence type="ECO:0000256" key="4">
    <source>
        <dbReference type="ARBA" id="ARBA00022989"/>
    </source>
</evidence>
<dbReference type="Pfam" id="PF00560">
    <property type="entry name" value="LRR_1"/>
    <property type="match status" value="4"/>
</dbReference>
<evidence type="ECO:0000256" key="2">
    <source>
        <dbReference type="ARBA" id="ARBA00022692"/>
    </source>
</evidence>
<dbReference type="EMBL" id="JBEDUW010000005">
    <property type="protein sequence ID" value="KAK9928448.1"/>
    <property type="molecule type" value="Genomic_DNA"/>
</dbReference>
<keyword evidence="4" id="KW-1133">Transmembrane helix</keyword>
<name>A0AAW1WV19_RUBAR</name>
<comment type="subcellular location">
    <subcellularLocation>
        <location evidence="1">Membrane</location>
        <topology evidence="1">Single-pass type I membrane protein</topology>
    </subcellularLocation>
</comment>
<keyword evidence="2" id="KW-0812">Transmembrane</keyword>
<evidence type="ECO:0000313" key="9">
    <source>
        <dbReference type="Proteomes" id="UP001457282"/>
    </source>
</evidence>
<dbReference type="InterPro" id="IPR001611">
    <property type="entry name" value="Leu-rich_rpt"/>
</dbReference>